<feature type="region of interest" description="Disordered" evidence="1">
    <location>
        <begin position="440"/>
        <end position="748"/>
    </location>
</feature>
<feature type="compositionally biased region" description="Basic and acidic residues" evidence="1">
    <location>
        <begin position="865"/>
        <end position="874"/>
    </location>
</feature>
<dbReference type="InterPro" id="IPR012933">
    <property type="entry name" value="HicA_mRNA_interferase"/>
</dbReference>
<gene>
    <name evidence="2" type="ORF">RSOLAG22IIIB_06206</name>
</gene>
<evidence type="ECO:0000313" key="3">
    <source>
        <dbReference type="Proteomes" id="UP000044841"/>
    </source>
</evidence>
<organism evidence="2 3">
    <name type="scientific">Rhizoctonia solani</name>
    <dbReference type="NCBI Taxonomy" id="456999"/>
    <lineage>
        <taxon>Eukaryota</taxon>
        <taxon>Fungi</taxon>
        <taxon>Dikarya</taxon>
        <taxon>Basidiomycota</taxon>
        <taxon>Agaricomycotina</taxon>
        <taxon>Agaricomycetes</taxon>
        <taxon>Cantharellales</taxon>
        <taxon>Ceratobasidiaceae</taxon>
        <taxon>Rhizoctonia</taxon>
    </lineage>
</organism>
<feature type="compositionally biased region" description="Acidic residues" evidence="1">
    <location>
        <begin position="678"/>
        <end position="687"/>
    </location>
</feature>
<feature type="compositionally biased region" description="Acidic residues" evidence="1">
    <location>
        <begin position="788"/>
        <end position="799"/>
    </location>
</feature>
<dbReference type="PANTHER" id="PTHR40788:SF1">
    <property type="entry name" value="IPA PROTEIN"/>
    <property type="match status" value="1"/>
</dbReference>
<feature type="compositionally biased region" description="Acidic residues" evidence="1">
    <location>
        <begin position="558"/>
        <end position="568"/>
    </location>
</feature>
<accession>A0A0K6GCJ4</accession>
<protein>
    <submittedName>
        <fullName evidence="2">Uncharacterized protein</fullName>
    </submittedName>
</protein>
<feature type="region of interest" description="Disordered" evidence="1">
    <location>
        <begin position="859"/>
        <end position="890"/>
    </location>
</feature>
<feature type="region of interest" description="Disordered" evidence="1">
    <location>
        <begin position="782"/>
        <end position="806"/>
    </location>
</feature>
<feature type="compositionally biased region" description="Basic residues" evidence="1">
    <location>
        <begin position="661"/>
        <end position="672"/>
    </location>
</feature>
<keyword evidence="3" id="KW-1185">Reference proteome</keyword>
<feature type="compositionally biased region" description="Basic and acidic residues" evidence="1">
    <location>
        <begin position="510"/>
        <end position="524"/>
    </location>
</feature>
<feature type="compositionally biased region" description="Basic residues" evidence="1">
    <location>
        <begin position="574"/>
        <end position="585"/>
    </location>
</feature>
<reference evidence="2 3" key="1">
    <citation type="submission" date="2015-07" db="EMBL/GenBank/DDBJ databases">
        <authorList>
            <person name="Noorani M."/>
        </authorList>
    </citation>
    <scope>NUCLEOTIDE SEQUENCE [LARGE SCALE GENOMIC DNA]</scope>
    <source>
        <strain evidence="2">BBA 69670</strain>
    </source>
</reference>
<dbReference type="PANTHER" id="PTHR40788">
    <property type="entry name" value="CLR5 DOMAIN-CONTAINING PROTEIN-RELATED"/>
    <property type="match status" value="1"/>
</dbReference>
<dbReference type="Pfam" id="PF07927">
    <property type="entry name" value="HicA_toxin"/>
    <property type="match status" value="1"/>
</dbReference>
<dbReference type="EMBL" id="CYGV01001667">
    <property type="protein sequence ID" value="CUA76327.1"/>
    <property type="molecule type" value="Genomic_DNA"/>
</dbReference>
<sequence length="920" mass="102806">MPTVVSSRALVPIGRRIRNAPEDSDASKAIVLRRKQQGETEDLSKALILRAPDDGRDDRQALVLYRRRGAQEMLRQLVAWHKSSALLPPFRMDELIRIADSQFMASLRDLQNLQDPLYFFDDIMETIEHTREYVLFQEHGGNDPLQNPQFVTSTIAIRIHNAYFRTAAWKYVRDHAKLLKDDLGLDDTNVFAQLKSNGAMSAAYLAIYEMLKHLEASSQKELGLLAASTKHYMQHIKDGPNGLVWDPAGGLKLHKSLVDTIIMEMIFPQARYELSILMLCLRDAIALGSDKKTDRFDQQVFDAIGDLSVALQLIDMMETPISGTEAKAWRAEQTSNITDAFTGVWKSSASAASHVAGIAQYVIPLTKTKTPATLEKMWDTINQTYVARAGMDIDILWGLEDSMNPEPQWSAWALTSTRTGEDPPDKALVRKIRPRPYTEERKKRLAIANEPAAGDDEPPLLVSDSEEEDEDEDEEEVSDDEWSDDEGELGEDEQNYWDTLFRSYQAQEEQASKDKEKEKEKSPEAKGNPFKTLFRSLKGRFVTKDPVLSVEPQPTVPDFDDEYEDDHDGDQPGKKKKKKKPKKKTGAGTVGDDDLPGLLPAYPYKNAPPDLPALIPLSVANERLKAKQAQAPTSKVEVQKPNVMLEELDDPDAHKPEGSGGKKKKKKKKKTKKAGEAEQADEEDEEEPARPATPPPATTAPAPTTSPSSAKSPKSKPAKPQPKSGAGGAAASMSSLYAPQPETARSAMSYLKSEGISVKNKHKSRPDSKFDKLGSFMARTFGRRREEEQAEEQAVEEEEEKRKSGVAERLVSYMKSVKARAIPAWTKILNIDESKGQGGLSWHDFVKAMTDLGFEYDESSAGSRVRFDPPDPKDSSYTVHKPHPDPWLHPKRVKDIARDLKKLYGFDENMLSGLQGTARR</sequence>
<dbReference type="Proteomes" id="UP000044841">
    <property type="component" value="Unassembled WGS sequence"/>
</dbReference>
<dbReference type="AlphaFoldDB" id="A0A0K6GCJ4"/>
<proteinExistence type="predicted"/>
<evidence type="ECO:0000256" key="1">
    <source>
        <dbReference type="SAM" id="MobiDB-lite"/>
    </source>
</evidence>
<feature type="compositionally biased region" description="Acidic residues" evidence="1">
    <location>
        <begin position="453"/>
        <end position="495"/>
    </location>
</feature>
<feature type="compositionally biased region" description="Low complexity" evidence="1">
    <location>
        <begin position="699"/>
        <end position="712"/>
    </location>
</feature>
<dbReference type="GO" id="GO:0003729">
    <property type="term" value="F:mRNA binding"/>
    <property type="evidence" value="ECO:0007669"/>
    <property type="project" value="InterPro"/>
</dbReference>
<feature type="compositionally biased region" description="Low complexity" evidence="1">
    <location>
        <begin position="721"/>
        <end position="732"/>
    </location>
</feature>
<name>A0A0K6GCJ4_9AGAM</name>
<evidence type="ECO:0000313" key="2">
    <source>
        <dbReference type="EMBL" id="CUA76327.1"/>
    </source>
</evidence>